<dbReference type="AlphaFoldDB" id="A0A314UJQ4"/>
<dbReference type="OrthoDB" id="1293954at2759"/>
<dbReference type="STRING" id="2094558.A0A314UJQ4"/>
<dbReference type="GO" id="GO:0009451">
    <property type="term" value="P:RNA modification"/>
    <property type="evidence" value="ECO:0007669"/>
    <property type="project" value="InterPro"/>
</dbReference>
<dbReference type="PROSITE" id="PS51375">
    <property type="entry name" value="PPR"/>
    <property type="match status" value="1"/>
</dbReference>
<dbReference type="Proteomes" id="UP000250321">
    <property type="component" value="Unassembled WGS sequence"/>
</dbReference>
<gene>
    <name evidence="3" type="ORF">Pyn_39944</name>
</gene>
<dbReference type="EMBL" id="PJQY01003478">
    <property type="protein sequence ID" value="PQM37188.1"/>
    <property type="molecule type" value="Genomic_DNA"/>
</dbReference>
<dbReference type="Pfam" id="PF01535">
    <property type="entry name" value="PPR"/>
    <property type="match status" value="2"/>
</dbReference>
<dbReference type="PANTHER" id="PTHR47926">
    <property type="entry name" value="PENTATRICOPEPTIDE REPEAT-CONTAINING PROTEIN"/>
    <property type="match status" value="1"/>
</dbReference>
<dbReference type="InterPro" id="IPR046960">
    <property type="entry name" value="PPR_At4g14850-like_plant"/>
</dbReference>
<evidence type="ECO:0000256" key="1">
    <source>
        <dbReference type="ARBA" id="ARBA00022737"/>
    </source>
</evidence>
<dbReference type="PANTHER" id="PTHR47926:SF537">
    <property type="entry name" value="PENTACOTRIPEPTIDE-REPEAT REGION OF PRORP DOMAIN-CONTAINING PROTEIN"/>
    <property type="match status" value="1"/>
</dbReference>
<accession>A0A314UJQ4</accession>
<sequence>MNAIVITAIINMYCKCGSIEKAIRVFEAAPRKGLSCWNSTIMGLAINGCEEEAIELFSRLESSNFIPDGVSFLVS</sequence>
<evidence type="ECO:0000313" key="4">
    <source>
        <dbReference type="Proteomes" id="UP000250321"/>
    </source>
</evidence>
<comment type="caution">
    <text evidence="3">The sequence shown here is derived from an EMBL/GenBank/DDBJ whole genome shotgun (WGS) entry which is preliminary data.</text>
</comment>
<feature type="repeat" description="PPR" evidence="2">
    <location>
        <begin position="2"/>
        <end position="36"/>
    </location>
</feature>
<protein>
    <submittedName>
        <fullName evidence="3">Pentatricopeptide repeat-containing protein</fullName>
    </submittedName>
</protein>
<name>A0A314UJQ4_PRUYE</name>
<keyword evidence="4" id="KW-1185">Reference proteome</keyword>
<dbReference type="NCBIfam" id="TIGR00756">
    <property type="entry name" value="PPR"/>
    <property type="match status" value="2"/>
</dbReference>
<dbReference type="InterPro" id="IPR011990">
    <property type="entry name" value="TPR-like_helical_dom_sf"/>
</dbReference>
<proteinExistence type="predicted"/>
<keyword evidence="1" id="KW-0677">Repeat</keyword>
<dbReference type="InterPro" id="IPR002885">
    <property type="entry name" value="PPR_rpt"/>
</dbReference>
<dbReference type="GO" id="GO:0003723">
    <property type="term" value="F:RNA binding"/>
    <property type="evidence" value="ECO:0007669"/>
    <property type="project" value="InterPro"/>
</dbReference>
<evidence type="ECO:0000256" key="2">
    <source>
        <dbReference type="PROSITE-ProRule" id="PRU00708"/>
    </source>
</evidence>
<organism evidence="3 4">
    <name type="scientific">Prunus yedoensis var. nudiflora</name>
    <dbReference type="NCBI Taxonomy" id="2094558"/>
    <lineage>
        <taxon>Eukaryota</taxon>
        <taxon>Viridiplantae</taxon>
        <taxon>Streptophyta</taxon>
        <taxon>Embryophyta</taxon>
        <taxon>Tracheophyta</taxon>
        <taxon>Spermatophyta</taxon>
        <taxon>Magnoliopsida</taxon>
        <taxon>eudicotyledons</taxon>
        <taxon>Gunneridae</taxon>
        <taxon>Pentapetalae</taxon>
        <taxon>rosids</taxon>
        <taxon>fabids</taxon>
        <taxon>Rosales</taxon>
        <taxon>Rosaceae</taxon>
        <taxon>Amygdaloideae</taxon>
        <taxon>Amygdaleae</taxon>
        <taxon>Prunus</taxon>
    </lineage>
</organism>
<dbReference type="Gene3D" id="1.25.40.10">
    <property type="entry name" value="Tetratricopeptide repeat domain"/>
    <property type="match status" value="1"/>
</dbReference>
<evidence type="ECO:0000313" key="3">
    <source>
        <dbReference type="EMBL" id="PQM37188.1"/>
    </source>
</evidence>
<reference evidence="3 4" key="1">
    <citation type="submission" date="2018-02" db="EMBL/GenBank/DDBJ databases">
        <title>Draft genome of wild Prunus yedoensis var. nudiflora.</title>
        <authorList>
            <person name="Baek S."/>
            <person name="Kim J.-H."/>
            <person name="Choi K."/>
            <person name="Kim G.-B."/>
            <person name="Cho A."/>
            <person name="Jang H."/>
            <person name="Shin C.-H."/>
            <person name="Yu H.-J."/>
            <person name="Mun J.-H."/>
        </authorList>
    </citation>
    <scope>NUCLEOTIDE SEQUENCE [LARGE SCALE GENOMIC DNA]</scope>
    <source>
        <strain evidence="4">cv. Jeju island</strain>
        <tissue evidence="3">Leaf</tissue>
    </source>
</reference>